<reference evidence="2 3" key="1">
    <citation type="submission" date="2020-01" db="EMBL/GenBank/DDBJ databases">
        <title>Draft genome sequence of Aspergillus lentulus IFM 60648.</title>
        <authorList>
            <person name="Takahashi H."/>
            <person name="Yaguchi T."/>
        </authorList>
    </citation>
    <scope>NUCLEOTIDE SEQUENCE [LARGE SCALE GENOMIC DNA]</scope>
    <source>
        <strain evidence="2 3">IFM 60648</strain>
    </source>
</reference>
<dbReference type="SMART" id="SM00829">
    <property type="entry name" value="PKS_ER"/>
    <property type="match status" value="1"/>
</dbReference>
<dbReference type="SUPFAM" id="SSF51735">
    <property type="entry name" value="NAD(P)-binding Rossmann-fold domains"/>
    <property type="match status" value="1"/>
</dbReference>
<evidence type="ECO:0000259" key="1">
    <source>
        <dbReference type="SMART" id="SM00829"/>
    </source>
</evidence>
<dbReference type="Proteomes" id="UP000465220">
    <property type="component" value="Unassembled WGS sequence"/>
</dbReference>
<proteinExistence type="predicted"/>
<dbReference type="SUPFAM" id="SSF50129">
    <property type="entry name" value="GroES-like"/>
    <property type="match status" value="1"/>
</dbReference>
<dbReference type="Gene3D" id="3.40.50.720">
    <property type="entry name" value="NAD(P)-binding Rossmann-like Domain"/>
    <property type="match status" value="1"/>
</dbReference>
<dbReference type="PANTHER" id="PTHR44013:SF1">
    <property type="entry name" value="ZINC-TYPE ALCOHOL DEHYDROGENASE-LIKE PROTEIN C16A3.02C"/>
    <property type="match status" value="1"/>
</dbReference>
<feature type="domain" description="Enoyl reductase (ER)" evidence="1">
    <location>
        <begin position="24"/>
        <end position="336"/>
    </location>
</feature>
<dbReference type="Pfam" id="PF08240">
    <property type="entry name" value="ADH_N"/>
    <property type="match status" value="1"/>
</dbReference>
<keyword evidence="3" id="KW-1185">Reference proteome</keyword>
<dbReference type="Pfam" id="PF13602">
    <property type="entry name" value="ADH_zinc_N_2"/>
    <property type="match status" value="1"/>
</dbReference>
<dbReference type="CDD" id="cd08267">
    <property type="entry name" value="MDR1"/>
    <property type="match status" value="1"/>
</dbReference>
<dbReference type="InterPro" id="IPR013154">
    <property type="entry name" value="ADH-like_N"/>
</dbReference>
<gene>
    <name evidence="2" type="ORF">IFM60648_03390</name>
</gene>
<comment type="caution">
    <text evidence="2">The sequence shown here is derived from an EMBL/GenBank/DDBJ whole genome shotgun (WGS) entry which is preliminary data.</text>
</comment>
<evidence type="ECO:0000313" key="2">
    <source>
        <dbReference type="EMBL" id="GFF71293.1"/>
    </source>
</evidence>
<dbReference type="InterPro" id="IPR052733">
    <property type="entry name" value="Chloroplast_QOR"/>
</dbReference>
<dbReference type="Gene3D" id="3.90.180.10">
    <property type="entry name" value="Medium-chain alcohol dehydrogenases, catalytic domain"/>
    <property type="match status" value="1"/>
</dbReference>
<sequence length="343" mass="36696">MDQMDEMDHPSTMKAWLYTSTTGGLEKNLELSTSARTPGPPGHDQLLIKVISASINPADYKVPEMPIASRFFVTHPATPGMDFCGKVVTAGPGVTAFQPGQLVYGTTAAPTQFGSLGEYLLCKTGNVALLPDGVAPDHAATVGVAAQTAYQSIAPYVSPGDRVFINGGSGGCGIFAIQIAKALGCTVTTTCSTRNVQFCKDLGADEVIDYTQEDVLGVLCARGQVYAHVVDHIGLPDGLYAQSHSFLLPGKAFVQVGAVSMLTFVRRVVWPGFLGGGKRKYVIFMLKSNKEDIKTLGEWMQQGKLRVEVDSTYELEDAVKAFEKLRSGRARGKVIIHVSSESK</sequence>
<dbReference type="InterPro" id="IPR011032">
    <property type="entry name" value="GroES-like_sf"/>
</dbReference>
<dbReference type="PANTHER" id="PTHR44013">
    <property type="entry name" value="ZINC-TYPE ALCOHOL DEHYDROGENASE-LIKE PROTEIN C16A3.02C"/>
    <property type="match status" value="1"/>
</dbReference>
<evidence type="ECO:0000313" key="3">
    <source>
        <dbReference type="Proteomes" id="UP000465220"/>
    </source>
</evidence>
<name>A0ABQ1A1K3_ASPLE</name>
<protein>
    <submittedName>
        <fullName evidence="2">Zinc-type alcohol dehydrogenase-like protein C16A3.02c</fullName>
    </submittedName>
</protein>
<dbReference type="InterPro" id="IPR020843">
    <property type="entry name" value="ER"/>
</dbReference>
<accession>A0ABQ1A1K3</accession>
<organism evidence="2 3">
    <name type="scientific">Aspergillus lentulus</name>
    <dbReference type="NCBI Taxonomy" id="293939"/>
    <lineage>
        <taxon>Eukaryota</taxon>
        <taxon>Fungi</taxon>
        <taxon>Dikarya</taxon>
        <taxon>Ascomycota</taxon>
        <taxon>Pezizomycotina</taxon>
        <taxon>Eurotiomycetes</taxon>
        <taxon>Eurotiomycetidae</taxon>
        <taxon>Eurotiales</taxon>
        <taxon>Aspergillaceae</taxon>
        <taxon>Aspergillus</taxon>
        <taxon>Aspergillus subgen. Fumigati</taxon>
    </lineage>
</organism>
<dbReference type="InterPro" id="IPR036291">
    <property type="entry name" value="NAD(P)-bd_dom_sf"/>
</dbReference>
<dbReference type="EMBL" id="BLKI01000014">
    <property type="protein sequence ID" value="GFF71293.1"/>
    <property type="molecule type" value="Genomic_DNA"/>
</dbReference>